<feature type="chain" id="PRO_5038567819" evidence="4">
    <location>
        <begin position="26"/>
        <end position="376"/>
    </location>
</feature>
<proteinExistence type="predicted"/>
<feature type="region of interest" description="Disordered" evidence="3">
    <location>
        <begin position="34"/>
        <end position="63"/>
    </location>
</feature>
<sequence>MRQHRQRTARIRTVLGAACATLAAAALIGGCSSSGSGDSKASPTSTASADKPTSGGLPSDAKHNGAATQLEEDYQATIKAVLPSVVQITAGDSLGSGIVYDGKGHIVTNAHVVGSAKSFTVTLANSSQQLKASLTASYPTDDLAVIKLDNPPSSLHVAGWESSGSTAVGQIVLAMGNPLGLSSSVTQGIVSATGRTVSEPSGGGSPGATIPNMVQTSAAINPGNSGGALVGLDNKVVGINTLAATDPELGGSAAPGIGFAIPSDTVKSVADQLISQGKVTNSGRAALGVTVRTVIDSNFQPAGAGIVSVASGQAAAKAGLKDGDVITGIDSTHISSADDLTSALAGLKPGQQVTVHYTRDGAKRTASATLTQLQSQ</sequence>
<dbReference type="SMART" id="SM00228">
    <property type="entry name" value="PDZ"/>
    <property type="match status" value="1"/>
</dbReference>
<dbReference type="Gene3D" id="2.30.42.10">
    <property type="match status" value="1"/>
</dbReference>
<accession>A0A1J7C714</accession>
<dbReference type="GO" id="GO:0006508">
    <property type="term" value="P:proteolysis"/>
    <property type="evidence" value="ECO:0007669"/>
    <property type="project" value="UniProtKB-KW"/>
</dbReference>
<keyword evidence="4" id="KW-0732">Signal</keyword>
<dbReference type="SUPFAM" id="SSF50156">
    <property type="entry name" value="PDZ domain-like"/>
    <property type="match status" value="1"/>
</dbReference>
<dbReference type="Pfam" id="PF13180">
    <property type="entry name" value="PDZ_2"/>
    <property type="match status" value="1"/>
</dbReference>
<evidence type="ECO:0000259" key="5">
    <source>
        <dbReference type="PROSITE" id="PS50106"/>
    </source>
</evidence>
<dbReference type="InterPro" id="IPR001940">
    <property type="entry name" value="Peptidase_S1C"/>
</dbReference>
<dbReference type="InterPro" id="IPR051201">
    <property type="entry name" value="Chloro_Bact_Ser_Proteases"/>
</dbReference>
<dbReference type="InterPro" id="IPR001478">
    <property type="entry name" value="PDZ"/>
</dbReference>
<dbReference type="SUPFAM" id="SSF50494">
    <property type="entry name" value="Trypsin-like serine proteases"/>
    <property type="match status" value="1"/>
</dbReference>
<dbReference type="PANTHER" id="PTHR43343:SF3">
    <property type="entry name" value="PROTEASE DO-LIKE 8, CHLOROPLASTIC"/>
    <property type="match status" value="1"/>
</dbReference>
<gene>
    <name evidence="6" type="ORF">BIV57_21605</name>
</gene>
<keyword evidence="7" id="KW-1185">Reference proteome</keyword>
<evidence type="ECO:0000256" key="4">
    <source>
        <dbReference type="SAM" id="SignalP"/>
    </source>
</evidence>
<evidence type="ECO:0000313" key="7">
    <source>
        <dbReference type="Proteomes" id="UP000243342"/>
    </source>
</evidence>
<protein>
    <submittedName>
        <fullName evidence="6">Signal protein PDZ</fullName>
    </submittedName>
</protein>
<dbReference type="Pfam" id="PF13365">
    <property type="entry name" value="Trypsin_2"/>
    <property type="match status" value="1"/>
</dbReference>
<feature type="signal peptide" evidence="4">
    <location>
        <begin position="1"/>
        <end position="25"/>
    </location>
</feature>
<dbReference type="PROSITE" id="PS50106">
    <property type="entry name" value="PDZ"/>
    <property type="match status" value="1"/>
</dbReference>
<evidence type="ECO:0000313" key="6">
    <source>
        <dbReference type="EMBL" id="OIV35434.1"/>
    </source>
</evidence>
<feature type="compositionally biased region" description="Low complexity" evidence="3">
    <location>
        <begin position="34"/>
        <end position="45"/>
    </location>
</feature>
<dbReference type="EMBL" id="MLCF01000155">
    <property type="protein sequence ID" value="OIV35434.1"/>
    <property type="molecule type" value="Genomic_DNA"/>
</dbReference>
<evidence type="ECO:0000256" key="3">
    <source>
        <dbReference type="SAM" id="MobiDB-lite"/>
    </source>
</evidence>
<keyword evidence="1" id="KW-0645">Protease</keyword>
<keyword evidence="2" id="KW-0378">Hydrolase</keyword>
<evidence type="ECO:0000256" key="2">
    <source>
        <dbReference type="ARBA" id="ARBA00022801"/>
    </source>
</evidence>
<dbReference type="OrthoDB" id="9758917at2"/>
<dbReference type="PANTHER" id="PTHR43343">
    <property type="entry name" value="PEPTIDASE S12"/>
    <property type="match status" value="1"/>
</dbReference>
<dbReference type="Proteomes" id="UP000243342">
    <property type="component" value="Unassembled WGS sequence"/>
</dbReference>
<reference evidence="6 7" key="1">
    <citation type="submission" date="2016-10" db="EMBL/GenBank/DDBJ databases">
        <title>Genome sequence of Streptomyces gilvigriseus MUSC 26.</title>
        <authorList>
            <person name="Lee L.-H."/>
            <person name="Ser H.-L."/>
        </authorList>
    </citation>
    <scope>NUCLEOTIDE SEQUENCE [LARGE SCALE GENOMIC DNA]</scope>
    <source>
        <strain evidence="6 7">MUSC 26</strain>
    </source>
</reference>
<evidence type="ECO:0000256" key="1">
    <source>
        <dbReference type="ARBA" id="ARBA00022670"/>
    </source>
</evidence>
<dbReference type="GO" id="GO:0004252">
    <property type="term" value="F:serine-type endopeptidase activity"/>
    <property type="evidence" value="ECO:0007669"/>
    <property type="project" value="InterPro"/>
</dbReference>
<organism evidence="6 7">
    <name type="scientific">Mangrovactinospora gilvigrisea</name>
    <dbReference type="NCBI Taxonomy" id="1428644"/>
    <lineage>
        <taxon>Bacteria</taxon>
        <taxon>Bacillati</taxon>
        <taxon>Actinomycetota</taxon>
        <taxon>Actinomycetes</taxon>
        <taxon>Kitasatosporales</taxon>
        <taxon>Streptomycetaceae</taxon>
        <taxon>Mangrovactinospora</taxon>
    </lineage>
</organism>
<dbReference type="PRINTS" id="PR00834">
    <property type="entry name" value="PROTEASES2C"/>
</dbReference>
<dbReference type="InterPro" id="IPR009003">
    <property type="entry name" value="Peptidase_S1_PA"/>
</dbReference>
<dbReference type="PROSITE" id="PS51257">
    <property type="entry name" value="PROKAR_LIPOPROTEIN"/>
    <property type="match status" value="1"/>
</dbReference>
<dbReference type="AlphaFoldDB" id="A0A1J7C714"/>
<dbReference type="STRING" id="1428644.BIV57_21605"/>
<name>A0A1J7C714_9ACTN</name>
<dbReference type="InterPro" id="IPR036034">
    <property type="entry name" value="PDZ_sf"/>
</dbReference>
<feature type="domain" description="PDZ" evidence="5">
    <location>
        <begin position="273"/>
        <end position="361"/>
    </location>
</feature>
<dbReference type="Gene3D" id="2.40.10.120">
    <property type="match status" value="1"/>
</dbReference>
<dbReference type="RefSeq" id="WP_071658617.1">
    <property type="nucleotide sequence ID" value="NZ_MLCF01000155.1"/>
</dbReference>
<comment type="caution">
    <text evidence="6">The sequence shown here is derived from an EMBL/GenBank/DDBJ whole genome shotgun (WGS) entry which is preliminary data.</text>
</comment>